<evidence type="ECO:0000256" key="1">
    <source>
        <dbReference type="ARBA" id="ARBA00007913"/>
    </source>
</evidence>
<evidence type="ECO:0000259" key="9">
    <source>
        <dbReference type="SMART" id="SM00382"/>
    </source>
</evidence>
<evidence type="ECO:0000256" key="6">
    <source>
        <dbReference type="ARBA" id="ARBA00048432"/>
    </source>
</evidence>
<reference evidence="11" key="1">
    <citation type="submission" date="2022-07" db="EMBL/GenBank/DDBJ databases">
        <title>Genome Sequence of Physisporinus lineatus.</title>
        <authorList>
            <person name="Buettner E."/>
        </authorList>
    </citation>
    <scope>NUCLEOTIDE SEQUENCE</scope>
    <source>
        <strain evidence="11">VT162</strain>
    </source>
</reference>
<keyword evidence="5" id="KW-0067">ATP-binding</keyword>
<comment type="similarity">
    <text evidence="1">Belongs to the DNA2/NAM7 helicase family.</text>
</comment>
<feature type="region of interest" description="Disordered" evidence="8">
    <location>
        <begin position="878"/>
        <end position="953"/>
    </location>
</feature>
<dbReference type="GO" id="GO:0005524">
    <property type="term" value="F:ATP binding"/>
    <property type="evidence" value="ECO:0007669"/>
    <property type="project" value="UniProtKB-KW"/>
</dbReference>
<keyword evidence="2" id="KW-0547">Nucleotide-binding</keyword>
<evidence type="ECO:0000313" key="12">
    <source>
        <dbReference type="Proteomes" id="UP001212997"/>
    </source>
</evidence>
<dbReference type="PANTHER" id="PTHR10887:SF495">
    <property type="entry name" value="HELICASE SENATAXIN ISOFORM X1-RELATED"/>
    <property type="match status" value="1"/>
</dbReference>
<dbReference type="Pfam" id="PF12726">
    <property type="entry name" value="SEN1_N"/>
    <property type="match status" value="1"/>
</dbReference>
<comment type="catalytic activity">
    <reaction evidence="6">
        <text>ATP + H2O = ADP + phosphate + H(+)</text>
        <dbReference type="Rhea" id="RHEA:13065"/>
        <dbReference type="ChEBI" id="CHEBI:15377"/>
        <dbReference type="ChEBI" id="CHEBI:15378"/>
        <dbReference type="ChEBI" id="CHEBI:30616"/>
        <dbReference type="ChEBI" id="CHEBI:43474"/>
        <dbReference type="ChEBI" id="CHEBI:456216"/>
        <dbReference type="EC" id="3.6.4.12"/>
    </reaction>
    <physiologicalReaction direction="left-to-right" evidence="6">
        <dbReference type="Rhea" id="RHEA:13066"/>
    </physiologicalReaction>
</comment>
<dbReference type="SMART" id="SM00487">
    <property type="entry name" value="DEXDc"/>
    <property type="match status" value="1"/>
</dbReference>
<dbReference type="InterPro" id="IPR041677">
    <property type="entry name" value="DNA2/NAM7_AAA_11"/>
</dbReference>
<keyword evidence="7" id="KW-0175">Coiled coil</keyword>
<dbReference type="GO" id="GO:0016604">
    <property type="term" value="C:nuclear body"/>
    <property type="evidence" value="ECO:0007669"/>
    <property type="project" value="TreeGrafter"/>
</dbReference>
<dbReference type="SUPFAM" id="SSF52540">
    <property type="entry name" value="P-loop containing nucleoside triphosphate hydrolases"/>
    <property type="match status" value="1"/>
</dbReference>
<dbReference type="Pfam" id="PF23576">
    <property type="entry name" value="SEN1_barrel"/>
    <property type="match status" value="1"/>
</dbReference>
<feature type="coiled-coil region" evidence="7">
    <location>
        <begin position="1433"/>
        <end position="1484"/>
    </location>
</feature>
<dbReference type="Pfam" id="PF13087">
    <property type="entry name" value="AAA_12"/>
    <property type="match status" value="1"/>
</dbReference>
<feature type="domain" description="AAA+ ATPase" evidence="9">
    <location>
        <begin position="1297"/>
        <end position="1535"/>
    </location>
</feature>
<comment type="caution">
    <text evidence="11">The sequence shown here is derived from an EMBL/GenBank/DDBJ whole genome shotgun (WGS) entry which is preliminary data.</text>
</comment>
<dbReference type="Proteomes" id="UP001212997">
    <property type="component" value="Unassembled WGS sequence"/>
</dbReference>
<proteinExistence type="inferred from homology"/>
<evidence type="ECO:0000256" key="4">
    <source>
        <dbReference type="ARBA" id="ARBA00022806"/>
    </source>
</evidence>
<evidence type="ECO:0000313" key="11">
    <source>
        <dbReference type="EMBL" id="KAJ3486670.1"/>
    </source>
</evidence>
<feature type="compositionally biased region" description="Acidic residues" evidence="8">
    <location>
        <begin position="883"/>
        <end position="894"/>
    </location>
</feature>
<dbReference type="InterPro" id="IPR024481">
    <property type="entry name" value="Helicase_Sen1_N"/>
</dbReference>
<dbReference type="GO" id="GO:0006369">
    <property type="term" value="P:termination of RNA polymerase II transcription"/>
    <property type="evidence" value="ECO:0007669"/>
    <property type="project" value="TreeGrafter"/>
</dbReference>
<dbReference type="InterPro" id="IPR003593">
    <property type="entry name" value="AAA+_ATPase"/>
</dbReference>
<dbReference type="CDD" id="cd18042">
    <property type="entry name" value="DEXXQc_SETX"/>
    <property type="match status" value="1"/>
</dbReference>
<organism evidence="11 12">
    <name type="scientific">Meripilus lineatus</name>
    <dbReference type="NCBI Taxonomy" id="2056292"/>
    <lineage>
        <taxon>Eukaryota</taxon>
        <taxon>Fungi</taxon>
        <taxon>Dikarya</taxon>
        <taxon>Basidiomycota</taxon>
        <taxon>Agaricomycotina</taxon>
        <taxon>Agaricomycetes</taxon>
        <taxon>Polyporales</taxon>
        <taxon>Meripilaceae</taxon>
        <taxon>Meripilus</taxon>
    </lineage>
</organism>
<keyword evidence="3" id="KW-0378">Hydrolase</keyword>
<dbReference type="CDD" id="cd18808">
    <property type="entry name" value="SF1_C_Upf1"/>
    <property type="match status" value="1"/>
</dbReference>
<keyword evidence="12" id="KW-1185">Reference proteome</keyword>
<dbReference type="InterPro" id="IPR047187">
    <property type="entry name" value="SF1_C_Upf1"/>
</dbReference>
<evidence type="ECO:0000256" key="5">
    <source>
        <dbReference type="ARBA" id="ARBA00022840"/>
    </source>
</evidence>
<dbReference type="InterPro" id="IPR056474">
    <property type="entry name" value="SEN1_barrel"/>
</dbReference>
<dbReference type="GO" id="GO:0003678">
    <property type="term" value="F:DNA helicase activity"/>
    <property type="evidence" value="ECO:0007669"/>
    <property type="project" value="UniProtKB-EC"/>
</dbReference>
<feature type="region of interest" description="Disordered" evidence="8">
    <location>
        <begin position="1847"/>
        <end position="1943"/>
    </location>
</feature>
<dbReference type="PANTHER" id="PTHR10887">
    <property type="entry name" value="DNA2/NAM7 HELICASE FAMILY"/>
    <property type="match status" value="1"/>
</dbReference>
<sequence length="1943" mass="216702">MSPKPANLAQIQAKLAQLRDAPAGTTDADESILALIYQFLIPDDSLKPKDLHWFCSRADQAVVDAATFLIRLHAYNSARVDTWRRFLRVCLSTCPGCVRGLQEVKVSSRHTFFGAFTDTVLENFYCNFSDWELKVVAQALAEAQFIPGVSQKPRRTLAEAPSAVFYHILSNVRILQDDNILDILRHYIPSAPIAGWPTDAPPAGLLLLSMMEDAQVCGWAQKQLATIKITPMPPDRFLPVYADVLGAATSAVNTSAGSVRRAPPGKGSIISFPFSQECQLAWKGYCTLLRHVPKGWLLPSALFAVDVRQVIMGHLSDTGTHFIDVLKSFFLVQSRIGPDTWKGEEESYPLVVFNTIKDNVRYSEILISGHERWALDGLPPYLKCVGDLPVFSDALPAVIQFLCEELQHSRFKEIAPSALETASKIFLAVLPKSPDARDAGEEQAWESLDIHTGKFVDVAFKDHLAEDTWQGARDGARQLIKSALLRDVKNICSAVSQLANPLKPNPPVVPAIREQTWKSVYKTIHNNTDSIGIMFAILAQISHMDTLSGNAFADIVKKSTDPEAAQNAFSRINHALKVFHAGFSDAVSRVLDFSPSDTVLRLLRHPEFAKHAMILMFSPVEVIRQPAQELIGSALDVDSRLDCFRALLVTCPGPSFQGMFQFLEVFAKYTLIVPEACNLSKSLALCLTDIIDAMCSRPDGLLLQNDFLQSIEGGGPTVELAKWWALMTRALSNIFSRTPRWAIYFDSHVMVLWMRDALIFGRDLLAQWKVIEAAALFGVSSSASRKDTLSHAGKKMMDDLQSVLFELARWLRLTDEELLHQSFALLQTILGCFKDNQVMPTENTLQKLKKHIDDARKKDPIRLQTRLDSTRVNRLQDTLSSFTEEEEESDDEIEFISHHVPKPKPARQSRLDAFVKSEPVKRERVSKPIPAKQVHNHKTSRPETKSSNKSFVKSSVSPYFTTDDQKKLDSSVALPKFTRPQPVASSSKRATPTTRSSPTSATLSASSSSSGESEDEGEGNLASLAKLQQRTPTVKKPAERRQVKMLNDIPKQRKNHAMEYVNKREDARRTALRLKPDISSLHRSLLSWDYNHQGAQPPGFGKSLCHVPDKFSDSQHYRRTFEPLLLMECWAQIQQSKDEVQDTFECRIDSKQYTSNWIDIDISITEGVRKDWILMETDVVLVQQPDGKRKFLGKTQAFKANPFKASIQATIRMMVTNNDTGPPIGAMWKVAKVFSLTTLHREYAALMALPYYDFCNTILQPVLSKRPVTDTSEINRTMTSYKLNEPQAKAVLSSLQTDEFSLIQGPPGTGKTSTICALVHIFLSRRPKPATAIHAGRNAGPADKEPTKKILLCAPSNAAIDEITFRLKEGVSGAGHQNSTLKVVRVGAPKSINVSVKDVSLDSLVEQKVNANPEAKSSAKDQNSEIGLLRSELDSVKKSRQAKFDELNELRDNTARRTILEDEIKRLNKQKITLTHQLDKLKDKQKSDFRTMDAISRRYRVEVLQEADIICTTLAGSGHELLEMFEFEMVIIDEAAQAIELSSLIPLKYRCTRVVMVGDPQQLPPTVISQEATKFMYNQSLFVRLQKQRPDAVHLLSIQYRMHPEISRLPSKLFYNGRLMDGPDMAEKTRRPWQAHPRFGTYRFYNVNKGQEEQGSSKSLINRAECQVAVALYNRLRLEFSSFDFEFKVGVVTMYRAQVTELRRAFEKKFGANIQATVDFNTVDGFQGQEKDVIILSCVRAGPGLQKVGFLADIRRMNVALTRAKSSVFVLGHAATLERSDDTWRVIVQDAKSRSLLVDTDVGFFTSNAATKPLPSPKKVDKVLSKTAKPNLPSGLVTPQALAASTRKVSLQDSKPAIPSPTNPVPATDLVPTPSSSETSKKRPAPDDEPPTSAAPIMQNGTDKQKPKGKPLVKRPKPGPSLFIPQKRKPPAPDPGGPSAKRR</sequence>
<gene>
    <name evidence="11" type="ORF">NLI96_g4082</name>
</gene>
<feature type="region of interest" description="Disordered" evidence="8">
    <location>
        <begin position="971"/>
        <end position="1020"/>
    </location>
</feature>
<accession>A0AAD5V776</accession>
<dbReference type="InterPro" id="IPR014001">
    <property type="entry name" value="Helicase_ATP-bd"/>
</dbReference>
<dbReference type="Pfam" id="PF13086">
    <property type="entry name" value="AAA_11"/>
    <property type="match status" value="1"/>
</dbReference>
<dbReference type="Gene3D" id="3.40.50.300">
    <property type="entry name" value="P-loop containing nucleotide triphosphate hydrolases"/>
    <property type="match status" value="2"/>
</dbReference>
<dbReference type="SMART" id="SM00382">
    <property type="entry name" value="AAA"/>
    <property type="match status" value="1"/>
</dbReference>
<evidence type="ECO:0000256" key="7">
    <source>
        <dbReference type="SAM" id="Coils"/>
    </source>
</evidence>
<feature type="compositionally biased region" description="Low complexity" evidence="8">
    <location>
        <begin position="984"/>
        <end position="1010"/>
    </location>
</feature>
<dbReference type="GO" id="GO:0016787">
    <property type="term" value="F:hydrolase activity"/>
    <property type="evidence" value="ECO:0007669"/>
    <property type="project" value="UniProtKB-KW"/>
</dbReference>
<name>A0AAD5V776_9APHY</name>
<dbReference type="InterPro" id="IPR041679">
    <property type="entry name" value="DNA2/NAM7-like_C"/>
</dbReference>
<feature type="compositionally biased region" description="Basic residues" evidence="8">
    <location>
        <begin position="1907"/>
        <end position="1917"/>
    </location>
</feature>
<dbReference type="EMBL" id="JANAWD010000114">
    <property type="protein sequence ID" value="KAJ3486670.1"/>
    <property type="molecule type" value="Genomic_DNA"/>
</dbReference>
<evidence type="ECO:0000259" key="10">
    <source>
        <dbReference type="SMART" id="SM00487"/>
    </source>
</evidence>
<keyword evidence="4" id="KW-0347">Helicase</keyword>
<evidence type="ECO:0000256" key="8">
    <source>
        <dbReference type="SAM" id="MobiDB-lite"/>
    </source>
</evidence>
<dbReference type="InterPro" id="IPR045055">
    <property type="entry name" value="DNA2/NAM7-like"/>
</dbReference>
<evidence type="ECO:0000256" key="3">
    <source>
        <dbReference type="ARBA" id="ARBA00022801"/>
    </source>
</evidence>
<feature type="compositionally biased region" description="Basic and acidic residues" evidence="8">
    <location>
        <begin position="909"/>
        <end position="926"/>
    </location>
</feature>
<dbReference type="GO" id="GO:0001147">
    <property type="term" value="F:transcription termination site sequence-specific DNA binding"/>
    <property type="evidence" value="ECO:0007669"/>
    <property type="project" value="TreeGrafter"/>
</dbReference>
<protein>
    <submittedName>
        <fullName evidence="11">Uncharacterized protein</fullName>
    </submittedName>
</protein>
<feature type="domain" description="Helicase ATP-binding" evidence="10">
    <location>
        <begin position="1279"/>
        <end position="1599"/>
    </location>
</feature>
<evidence type="ECO:0000256" key="2">
    <source>
        <dbReference type="ARBA" id="ARBA00022741"/>
    </source>
</evidence>
<dbReference type="InterPro" id="IPR027417">
    <property type="entry name" value="P-loop_NTPase"/>
</dbReference>
<dbReference type="GO" id="GO:0005694">
    <property type="term" value="C:chromosome"/>
    <property type="evidence" value="ECO:0007669"/>
    <property type="project" value="UniProtKB-ARBA"/>
</dbReference>
<dbReference type="FunFam" id="3.40.50.300:FF:000326">
    <property type="entry name" value="P-loop containing nucleoside triphosphate hydrolase"/>
    <property type="match status" value="1"/>
</dbReference>